<reference evidence="1" key="1">
    <citation type="submission" date="2021-03" db="EMBL/GenBank/DDBJ databases">
        <title>Evolutionary priming and transition to the ectomycorrhizal habit in an iconic lineage of mushroom-forming fungi: is preadaptation a requirement?</title>
        <authorList>
            <consortium name="DOE Joint Genome Institute"/>
            <person name="Looney B.P."/>
            <person name="Miyauchi S."/>
            <person name="Morin E."/>
            <person name="Drula E."/>
            <person name="Courty P.E."/>
            <person name="Chicoki N."/>
            <person name="Fauchery L."/>
            <person name="Kohler A."/>
            <person name="Kuo A."/>
            <person name="LaButti K."/>
            <person name="Pangilinan J."/>
            <person name="Lipzen A."/>
            <person name="Riley R."/>
            <person name="Andreopoulos W."/>
            <person name="He G."/>
            <person name="Johnson J."/>
            <person name="Barry K.W."/>
            <person name="Grigoriev I.V."/>
            <person name="Nagy L."/>
            <person name="Hibbett D."/>
            <person name="Henrissat B."/>
            <person name="Matheny P.B."/>
            <person name="Labbe J."/>
            <person name="Martin A.F."/>
        </authorList>
    </citation>
    <scope>NUCLEOTIDE SEQUENCE</scope>
    <source>
        <strain evidence="1">BPL698</strain>
    </source>
</reference>
<comment type="caution">
    <text evidence="1">The sequence shown here is derived from an EMBL/GenBank/DDBJ whole genome shotgun (WGS) entry which is preliminary data.</text>
</comment>
<keyword evidence="2" id="KW-1185">Reference proteome</keyword>
<name>A0ACC0ULE2_9AGAM</name>
<evidence type="ECO:0000313" key="2">
    <source>
        <dbReference type="Proteomes" id="UP001207468"/>
    </source>
</evidence>
<protein>
    <submittedName>
        <fullName evidence="1">Uncharacterized protein</fullName>
    </submittedName>
</protein>
<evidence type="ECO:0000313" key="1">
    <source>
        <dbReference type="EMBL" id="KAI9511884.1"/>
    </source>
</evidence>
<sequence length="297" mass="33021">MVNSQTCTRGRLASTTRMGHVVQDQSVTRIATRIVPREDNAHDDGQEQQEQEQRQAPLGVELTGYRLLTTSVILGIGIPKAVYSYSGQALVSTTLDWVAGVILALVLYWLGVIEAERPESSPLFFQTDLAPPILNFLSRPEAQLWFLSIIPLLLSLTQLRAMLDPGRYDQNGIPAHLLKDGLTLAVLAFSVAIFNFCLQILRVVWPRGFKGTVHHFLLFAISNAMYMAYFVFMVCMTVIHDVRKTTHDPLPRLLCIILCGCIPSPLCLSPNEVMIIMEVSIALLLDRSLDPSPSGYV</sequence>
<dbReference type="Proteomes" id="UP001207468">
    <property type="component" value="Unassembled WGS sequence"/>
</dbReference>
<organism evidence="1 2">
    <name type="scientific">Russula earlei</name>
    <dbReference type="NCBI Taxonomy" id="71964"/>
    <lineage>
        <taxon>Eukaryota</taxon>
        <taxon>Fungi</taxon>
        <taxon>Dikarya</taxon>
        <taxon>Basidiomycota</taxon>
        <taxon>Agaricomycotina</taxon>
        <taxon>Agaricomycetes</taxon>
        <taxon>Russulales</taxon>
        <taxon>Russulaceae</taxon>
        <taxon>Russula</taxon>
    </lineage>
</organism>
<gene>
    <name evidence="1" type="ORF">F5148DRAFT_1167117</name>
</gene>
<dbReference type="EMBL" id="JAGFNK010000015">
    <property type="protein sequence ID" value="KAI9511884.1"/>
    <property type="molecule type" value="Genomic_DNA"/>
</dbReference>
<accession>A0ACC0ULE2</accession>
<proteinExistence type="predicted"/>